<dbReference type="EMBL" id="AAMT01000004">
    <property type="protein sequence ID" value="EAQ13744.1"/>
    <property type="molecule type" value="Genomic_DNA"/>
</dbReference>
<dbReference type="AlphaFoldDB" id="A3VE05"/>
<accession>A3VE05</accession>
<evidence type="ECO:0000313" key="3">
    <source>
        <dbReference type="Proteomes" id="UP000002931"/>
    </source>
</evidence>
<dbReference type="STRING" id="314271.RB2654_03484"/>
<keyword evidence="3" id="KW-1185">Reference proteome</keyword>
<comment type="caution">
    <text evidence="2">The sequence shown here is derived from an EMBL/GenBank/DDBJ whole genome shotgun (WGS) entry which is preliminary data.</text>
</comment>
<dbReference type="HOGENOM" id="CLU_171853_0_0_5"/>
<evidence type="ECO:0000313" key="2">
    <source>
        <dbReference type="EMBL" id="EAQ13744.1"/>
    </source>
</evidence>
<protein>
    <submittedName>
        <fullName evidence="2">Uncharacterized protein</fullName>
    </submittedName>
</protein>
<evidence type="ECO:0000256" key="1">
    <source>
        <dbReference type="SAM" id="MobiDB-lite"/>
    </source>
</evidence>
<name>A3VE05_9RHOB</name>
<feature type="compositionally biased region" description="Basic residues" evidence="1">
    <location>
        <begin position="78"/>
        <end position="88"/>
    </location>
</feature>
<dbReference type="RefSeq" id="WP_008328757.1">
    <property type="nucleotide sequence ID" value="NZ_CH902578.1"/>
</dbReference>
<sequence>MTPDEIDPKGLIREAYRIEGVSLEDCRGIFFDWVLGHRERRIGAAEVAALLDLYGGVAPDHPMTRVLREGKDSITTAPRRRGGARARR</sequence>
<dbReference type="OrthoDB" id="7778431at2"/>
<feature type="region of interest" description="Disordered" evidence="1">
    <location>
        <begin position="69"/>
        <end position="88"/>
    </location>
</feature>
<proteinExistence type="predicted"/>
<gene>
    <name evidence="2" type="ORF">RB2654_03484</name>
</gene>
<reference evidence="2 3" key="1">
    <citation type="journal article" date="2010" name="J. Bacteriol.">
        <title>Genome sequences of Pelagibaca bermudensis HTCC2601T and Maritimibacter alkaliphilus HTCC2654T, the type strains of two marine Roseobacter genera.</title>
        <authorList>
            <person name="Thrash J.C."/>
            <person name="Cho J.C."/>
            <person name="Ferriera S."/>
            <person name="Johnson J."/>
            <person name="Vergin K.L."/>
            <person name="Giovannoni S.J."/>
        </authorList>
    </citation>
    <scope>NUCLEOTIDE SEQUENCE [LARGE SCALE GENOMIC DNA]</scope>
    <source>
        <strain evidence="2 3">HTCC2654</strain>
    </source>
</reference>
<organism evidence="2 3">
    <name type="scientific">Maritimibacter alkaliphilus HTCC2654</name>
    <dbReference type="NCBI Taxonomy" id="314271"/>
    <lineage>
        <taxon>Bacteria</taxon>
        <taxon>Pseudomonadati</taxon>
        <taxon>Pseudomonadota</taxon>
        <taxon>Alphaproteobacteria</taxon>
        <taxon>Rhodobacterales</taxon>
        <taxon>Roseobacteraceae</taxon>
        <taxon>Maritimibacter</taxon>
    </lineage>
</organism>
<dbReference type="Proteomes" id="UP000002931">
    <property type="component" value="Unassembled WGS sequence"/>
</dbReference>
<dbReference type="eggNOG" id="ENOG50332Z2">
    <property type="taxonomic scope" value="Bacteria"/>
</dbReference>